<dbReference type="EMBL" id="BGZK01000968">
    <property type="protein sequence ID" value="GBP66838.1"/>
    <property type="molecule type" value="Genomic_DNA"/>
</dbReference>
<comment type="caution">
    <text evidence="1">The sequence shown here is derived from an EMBL/GenBank/DDBJ whole genome shotgun (WGS) entry which is preliminary data.</text>
</comment>
<evidence type="ECO:0000313" key="2">
    <source>
        <dbReference type="Proteomes" id="UP000299102"/>
    </source>
</evidence>
<keyword evidence="2" id="KW-1185">Reference proteome</keyword>
<organism evidence="1 2">
    <name type="scientific">Eumeta variegata</name>
    <name type="common">Bagworm moth</name>
    <name type="synonym">Eumeta japonica</name>
    <dbReference type="NCBI Taxonomy" id="151549"/>
    <lineage>
        <taxon>Eukaryota</taxon>
        <taxon>Metazoa</taxon>
        <taxon>Ecdysozoa</taxon>
        <taxon>Arthropoda</taxon>
        <taxon>Hexapoda</taxon>
        <taxon>Insecta</taxon>
        <taxon>Pterygota</taxon>
        <taxon>Neoptera</taxon>
        <taxon>Endopterygota</taxon>
        <taxon>Lepidoptera</taxon>
        <taxon>Glossata</taxon>
        <taxon>Ditrysia</taxon>
        <taxon>Tineoidea</taxon>
        <taxon>Psychidae</taxon>
        <taxon>Oiketicinae</taxon>
        <taxon>Eumeta</taxon>
    </lineage>
</organism>
<dbReference type="Proteomes" id="UP000299102">
    <property type="component" value="Unassembled WGS sequence"/>
</dbReference>
<sequence length="123" mass="13435">MDGPPFHSPVAGSQTSISPYLDLPAFKSQDIKSIGIPGYFGRHFDSAAAVLSRTSFRCEASVVVKTTTIILTAPTPPISAAMDEDGENVKEKNWRVGCKSRRAPRFNRNQIEISPGTRQELKS</sequence>
<protein>
    <submittedName>
        <fullName evidence="1">Uncharacterized protein</fullName>
    </submittedName>
</protein>
<name>A0A4C1XTK3_EUMVA</name>
<reference evidence="1 2" key="1">
    <citation type="journal article" date="2019" name="Commun. Biol.">
        <title>The bagworm genome reveals a unique fibroin gene that provides high tensile strength.</title>
        <authorList>
            <person name="Kono N."/>
            <person name="Nakamura H."/>
            <person name="Ohtoshi R."/>
            <person name="Tomita M."/>
            <person name="Numata K."/>
            <person name="Arakawa K."/>
        </authorList>
    </citation>
    <scope>NUCLEOTIDE SEQUENCE [LARGE SCALE GENOMIC DNA]</scope>
</reference>
<proteinExistence type="predicted"/>
<gene>
    <name evidence="1" type="ORF">EVAR_59535_1</name>
</gene>
<accession>A0A4C1XTK3</accession>
<evidence type="ECO:0000313" key="1">
    <source>
        <dbReference type="EMBL" id="GBP66838.1"/>
    </source>
</evidence>
<dbReference type="AlphaFoldDB" id="A0A4C1XTK3"/>